<feature type="region of interest" description="Disordered" evidence="1">
    <location>
        <begin position="462"/>
        <end position="537"/>
    </location>
</feature>
<keyword evidence="2" id="KW-1133">Transmembrane helix</keyword>
<sequence>MGMDPLTFLCITLCMYSHVQSLNVKPVLPTISTTFNATVELQWQVTLEPSEAIASMTVRELPSLITILTGAVDGFNVAQGGRKLFGDRVSGIFNNRNNIVTLTLQNIQYNETLTFQLLVGSSTLVKAANISIVEISGSPRVCGRKLKSNYTVNEGDFRNITQDICGYPKPKVSWTLGQENAGSSTSFAVNNATRQYEYHYKTRPFNRSDCGSNIAFIAKNTLGSINGNAWIDVDFVPSGVSIVSIYNNNTNCINVTWNKQETGSCNIKYHLRLNGKATIYNTLDRHFTFCISMKFENVTVWASYKGKNGKMVSSSDVLTTPSTTTTTTTTTTSTRKSKTTTNKSGGQVITNNGNGTNIGLIVGIVGGILFVIIIIIIVVCVLKHKKKNGTGNHSGYSMRVTGGENNYVIDPTRSNGRPPANPDDPEQAIYSELGPGGGRTGPRPAPEQSDYAEMKVDAMGYPIDGAKASEPPTYAPIIKPREGAKRRTPSPPRSNVDGARAAASTEPPTYAPVIKNRSSSRGRSPPPDEDDHEGVIV</sequence>
<accession>D9ZHU3</accession>
<dbReference type="OrthoDB" id="6345017at2759"/>
<feature type="compositionally biased region" description="Acidic residues" evidence="1">
    <location>
        <begin position="527"/>
        <end position="537"/>
    </location>
</feature>
<dbReference type="Gene3D" id="2.60.40.10">
    <property type="entry name" value="Immunoglobulins"/>
    <property type="match status" value="1"/>
</dbReference>
<feature type="chain" id="PRO_5003133034" evidence="3">
    <location>
        <begin position="22"/>
        <end position="537"/>
    </location>
</feature>
<evidence type="ECO:0000256" key="1">
    <source>
        <dbReference type="SAM" id="MobiDB-lite"/>
    </source>
</evidence>
<evidence type="ECO:0000256" key="3">
    <source>
        <dbReference type="SAM" id="SignalP"/>
    </source>
</evidence>
<proteinExistence type="evidence at transcript level"/>
<organism evidence="4">
    <name type="scientific">Hydractinia symbiolongicarpus</name>
    <name type="common">Hermit crab hydroid</name>
    <dbReference type="NCBI Taxonomy" id="13093"/>
    <lineage>
        <taxon>Eukaryota</taxon>
        <taxon>Metazoa</taxon>
        <taxon>Cnidaria</taxon>
        <taxon>Hydrozoa</taxon>
        <taxon>Hydroidolina</taxon>
        <taxon>Anthoathecata</taxon>
        <taxon>Filifera</taxon>
        <taxon>Hydractiniidae</taxon>
        <taxon>Hydractinia</taxon>
    </lineage>
</organism>
<feature type="transmembrane region" description="Helical" evidence="2">
    <location>
        <begin position="358"/>
        <end position="382"/>
    </location>
</feature>
<gene>
    <name evidence="4" type="primary">alr1</name>
</gene>
<evidence type="ECO:0000313" key="4">
    <source>
        <dbReference type="EMBL" id="ADL39786.1"/>
    </source>
</evidence>
<dbReference type="AlphaFoldDB" id="D9ZHU3"/>
<keyword evidence="2" id="KW-0812">Transmembrane</keyword>
<feature type="region of interest" description="Disordered" evidence="1">
    <location>
        <begin position="390"/>
        <end position="448"/>
    </location>
</feature>
<name>D9ZHU3_HYDSY</name>
<reference evidence="4" key="1">
    <citation type="journal article" date="2010" name="Curr. Biol.">
        <title>Hydractinia allodeterminant alr1 resides in an immunoglobulin superfamily-like gene complex.</title>
        <authorList>
            <person name="Rosa S.F."/>
            <person name="Powell A.E."/>
            <person name="Rosengarten R.D."/>
            <person name="Nicotra M.L."/>
            <person name="Moreno M.A."/>
            <person name="Grimwood J."/>
            <person name="Lakkis F.G."/>
            <person name="Dellaporta S.L."/>
            <person name="Buss L.W."/>
        </authorList>
    </citation>
    <scope>NUCLEOTIDE SEQUENCE</scope>
</reference>
<reference evidence="4" key="2">
    <citation type="submission" date="2010-04" db="EMBL/GenBank/DDBJ databases">
        <authorList>
            <person name="Rosa S.F.P."/>
            <person name="Powell A.E."/>
            <person name="Moreno M."/>
            <person name="Rosengarten R.D."/>
            <person name="Nicotra M.L."/>
            <person name="Grimwood J."/>
            <person name="Lakkis F.G."/>
            <person name="Dellaporta S.L."/>
            <person name="Buss L.W."/>
        </authorList>
    </citation>
    <scope>NUCLEOTIDE SEQUENCE</scope>
</reference>
<feature type="region of interest" description="Disordered" evidence="1">
    <location>
        <begin position="315"/>
        <end position="345"/>
    </location>
</feature>
<protein>
    <submittedName>
        <fullName evidence="4">Allorecognition 1</fullName>
    </submittedName>
</protein>
<keyword evidence="3" id="KW-0732">Signal</keyword>
<dbReference type="EMBL" id="HM070445">
    <property type="protein sequence ID" value="ADL39786.1"/>
    <property type="molecule type" value="mRNA"/>
</dbReference>
<evidence type="ECO:0000256" key="2">
    <source>
        <dbReference type="SAM" id="Phobius"/>
    </source>
</evidence>
<feature type="signal peptide" evidence="3">
    <location>
        <begin position="1"/>
        <end position="21"/>
    </location>
</feature>
<keyword evidence="2" id="KW-0472">Membrane</keyword>
<dbReference type="InterPro" id="IPR013783">
    <property type="entry name" value="Ig-like_fold"/>
</dbReference>